<dbReference type="InterPro" id="IPR035965">
    <property type="entry name" value="PAS-like_dom_sf"/>
</dbReference>
<organism evidence="9 10">
    <name type="scientific">Amanita muscaria (strain Koide BX008)</name>
    <dbReference type="NCBI Taxonomy" id="946122"/>
    <lineage>
        <taxon>Eukaryota</taxon>
        <taxon>Fungi</taxon>
        <taxon>Dikarya</taxon>
        <taxon>Basidiomycota</taxon>
        <taxon>Agaricomycotina</taxon>
        <taxon>Agaricomycetes</taxon>
        <taxon>Agaricomycetidae</taxon>
        <taxon>Agaricales</taxon>
        <taxon>Pluteineae</taxon>
        <taxon>Amanitaceae</taxon>
        <taxon>Amanita</taxon>
    </lineage>
</organism>
<dbReference type="PROSITE" id="PS50114">
    <property type="entry name" value="GATA_ZN_FINGER_2"/>
    <property type="match status" value="1"/>
</dbReference>
<protein>
    <recommendedName>
        <fullName evidence="11">White collar-2</fullName>
    </recommendedName>
</protein>
<gene>
    <name evidence="9" type="ORF">M378DRAFT_157099</name>
</gene>
<dbReference type="InterPro" id="IPR000679">
    <property type="entry name" value="Znf_GATA"/>
</dbReference>
<reference evidence="9 10" key="1">
    <citation type="submission" date="2014-04" db="EMBL/GenBank/DDBJ databases">
        <title>Evolutionary Origins and Diversification of the Mycorrhizal Mutualists.</title>
        <authorList>
            <consortium name="DOE Joint Genome Institute"/>
            <consortium name="Mycorrhizal Genomics Consortium"/>
            <person name="Kohler A."/>
            <person name="Kuo A."/>
            <person name="Nagy L.G."/>
            <person name="Floudas D."/>
            <person name="Copeland A."/>
            <person name="Barry K.W."/>
            <person name="Cichocki N."/>
            <person name="Veneault-Fourrey C."/>
            <person name="LaButti K."/>
            <person name="Lindquist E.A."/>
            <person name="Lipzen A."/>
            <person name="Lundell T."/>
            <person name="Morin E."/>
            <person name="Murat C."/>
            <person name="Riley R."/>
            <person name="Ohm R."/>
            <person name="Sun H."/>
            <person name="Tunlid A."/>
            <person name="Henrissat B."/>
            <person name="Grigoriev I.V."/>
            <person name="Hibbett D.S."/>
            <person name="Martin F."/>
        </authorList>
    </citation>
    <scope>NUCLEOTIDE SEQUENCE [LARGE SCALE GENOMIC DNA]</scope>
    <source>
        <strain evidence="9 10">Koide BX008</strain>
    </source>
</reference>
<dbReference type="Gene3D" id="3.30.450.20">
    <property type="entry name" value="PAS domain"/>
    <property type="match status" value="1"/>
</dbReference>
<dbReference type="EMBL" id="KN818225">
    <property type="protein sequence ID" value="KIL69861.1"/>
    <property type="molecule type" value="Genomic_DNA"/>
</dbReference>
<dbReference type="InterPro" id="IPR000014">
    <property type="entry name" value="PAS"/>
</dbReference>
<keyword evidence="10" id="KW-1185">Reference proteome</keyword>
<evidence type="ECO:0000256" key="6">
    <source>
        <dbReference type="PROSITE-ProRule" id="PRU00094"/>
    </source>
</evidence>
<dbReference type="CDD" id="cd00202">
    <property type="entry name" value="ZnF_GATA"/>
    <property type="match status" value="1"/>
</dbReference>
<dbReference type="STRING" id="946122.A0A0C2XK24"/>
<dbReference type="InParanoid" id="A0A0C2XK24"/>
<feature type="domain" description="PAS" evidence="7">
    <location>
        <begin position="37"/>
        <end position="93"/>
    </location>
</feature>
<keyword evidence="3" id="KW-0862">Zinc</keyword>
<dbReference type="PANTHER" id="PTHR47172">
    <property type="entry name" value="OS01G0976800 PROTEIN"/>
    <property type="match status" value="1"/>
</dbReference>
<dbReference type="Proteomes" id="UP000054549">
    <property type="component" value="Unassembled WGS sequence"/>
</dbReference>
<accession>A0A0C2XK24</accession>
<dbReference type="GO" id="GO:0008270">
    <property type="term" value="F:zinc ion binding"/>
    <property type="evidence" value="ECO:0007669"/>
    <property type="project" value="UniProtKB-KW"/>
</dbReference>
<evidence type="ECO:0000259" key="8">
    <source>
        <dbReference type="PROSITE" id="PS50114"/>
    </source>
</evidence>
<dbReference type="SUPFAM" id="SSF55785">
    <property type="entry name" value="PYP-like sensor domain (PAS domain)"/>
    <property type="match status" value="1"/>
</dbReference>
<dbReference type="InterPro" id="IPR013088">
    <property type="entry name" value="Znf_NHR/GATA"/>
</dbReference>
<proteinExistence type="predicted"/>
<dbReference type="OrthoDB" id="2162994at2759"/>
<dbReference type="AlphaFoldDB" id="A0A0C2XK24"/>
<dbReference type="SUPFAM" id="SSF57716">
    <property type="entry name" value="Glucocorticoid receptor-like (DNA-binding domain)"/>
    <property type="match status" value="1"/>
</dbReference>
<dbReference type="SMART" id="SM00401">
    <property type="entry name" value="ZnF_GATA"/>
    <property type="match status" value="1"/>
</dbReference>
<evidence type="ECO:0000256" key="3">
    <source>
        <dbReference type="ARBA" id="ARBA00022833"/>
    </source>
</evidence>
<dbReference type="PANTHER" id="PTHR47172:SF24">
    <property type="entry name" value="GATA ZINC FINGER DOMAIN-CONTAINING PROTEIN 14-RELATED"/>
    <property type="match status" value="1"/>
</dbReference>
<name>A0A0C2XK24_AMAMK</name>
<keyword evidence="1" id="KW-0479">Metal-binding</keyword>
<dbReference type="InterPro" id="IPR013767">
    <property type="entry name" value="PAS_fold"/>
</dbReference>
<dbReference type="PROSITE" id="PS00344">
    <property type="entry name" value="GATA_ZN_FINGER_1"/>
    <property type="match status" value="1"/>
</dbReference>
<keyword evidence="2 6" id="KW-0863">Zinc-finger</keyword>
<feature type="domain" description="GATA-type" evidence="8">
    <location>
        <begin position="269"/>
        <end position="302"/>
    </location>
</feature>
<dbReference type="Pfam" id="PF00989">
    <property type="entry name" value="PAS"/>
    <property type="match status" value="1"/>
</dbReference>
<evidence type="ECO:0008006" key="11">
    <source>
        <dbReference type="Google" id="ProtNLM"/>
    </source>
</evidence>
<dbReference type="GO" id="GO:0006355">
    <property type="term" value="P:regulation of DNA-templated transcription"/>
    <property type="evidence" value="ECO:0007669"/>
    <property type="project" value="InterPro"/>
</dbReference>
<dbReference type="Pfam" id="PF00320">
    <property type="entry name" value="GATA"/>
    <property type="match status" value="1"/>
</dbReference>
<evidence type="ECO:0000256" key="4">
    <source>
        <dbReference type="ARBA" id="ARBA00023015"/>
    </source>
</evidence>
<keyword evidence="5" id="KW-0804">Transcription</keyword>
<evidence type="ECO:0000313" key="9">
    <source>
        <dbReference type="EMBL" id="KIL69861.1"/>
    </source>
</evidence>
<sequence length="330" mass="36550">MSPQAGQSATKGPQTFEFTKRKRWADLLVAELADVIVFVLSPSREVLYCGNAISELLGWRVVDLLDRDLLDLLASQDDQLAFCSAFQQSINTNAELLSYLHFKCNSFSASGSSGFKEVLVELKGYPHFVNNECKCFFAMARPYPSRNTSMLNTFLELKMGNERLQQRLSELHSLLPEDSPLANSAANGMYAAPATRQLPVSTRFLDSHTSYMAASSSIAGTNSEDLLRNSCDISDGTYYGTNTLYTSSQNLDEDTEDGIKRKKVKKSHPAEQYVCITCGRTDSPEWRKGPLGPKTLCNACGLRWAKQMRRYDEPVEGSNSNELPLSSSGA</sequence>
<dbReference type="HOGENOM" id="CLU_024414_1_1_1"/>
<keyword evidence="4" id="KW-0805">Transcription regulation</keyword>
<dbReference type="PROSITE" id="PS50112">
    <property type="entry name" value="PAS"/>
    <property type="match status" value="1"/>
</dbReference>
<evidence type="ECO:0000313" key="10">
    <source>
        <dbReference type="Proteomes" id="UP000054549"/>
    </source>
</evidence>
<dbReference type="Gene3D" id="3.30.50.10">
    <property type="entry name" value="Erythroid Transcription Factor GATA-1, subunit A"/>
    <property type="match status" value="1"/>
</dbReference>
<evidence type="ECO:0000256" key="1">
    <source>
        <dbReference type="ARBA" id="ARBA00022723"/>
    </source>
</evidence>
<evidence type="ECO:0000256" key="2">
    <source>
        <dbReference type="ARBA" id="ARBA00022771"/>
    </source>
</evidence>
<evidence type="ECO:0000256" key="5">
    <source>
        <dbReference type="ARBA" id="ARBA00023163"/>
    </source>
</evidence>
<dbReference type="GO" id="GO:0043565">
    <property type="term" value="F:sequence-specific DNA binding"/>
    <property type="evidence" value="ECO:0007669"/>
    <property type="project" value="InterPro"/>
</dbReference>
<evidence type="ECO:0000259" key="7">
    <source>
        <dbReference type="PROSITE" id="PS50112"/>
    </source>
</evidence>